<organism evidence="3 4">
    <name type="scientific">Drosophila albomicans</name>
    <name type="common">Fruit fly</name>
    <dbReference type="NCBI Taxonomy" id="7291"/>
    <lineage>
        <taxon>Eukaryota</taxon>
        <taxon>Metazoa</taxon>
        <taxon>Ecdysozoa</taxon>
        <taxon>Arthropoda</taxon>
        <taxon>Hexapoda</taxon>
        <taxon>Insecta</taxon>
        <taxon>Pterygota</taxon>
        <taxon>Neoptera</taxon>
        <taxon>Endopterygota</taxon>
        <taxon>Diptera</taxon>
        <taxon>Brachycera</taxon>
        <taxon>Muscomorpha</taxon>
        <taxon>Ephydroidea</taxon>
        <taxon>Drosophilidae</taxon>
        <taxon>Drosophila</taxon>
    </lineage>
</organism>
<dbReference type="RefSeq" id="XP_034098510.1">
    <property type="nucleotide sequence ID" value="XM_034242619.2"/>
</dbReference>
<dbReference type="OrthoDB" id="6430060at2759"/>
<reference evidence="4" key="1">
    <citation type="submission" date="2025-08" db="UniProtKB">
        <authorList>
            <consortium name="RefSeq"/>
        </authorList>
    </citation>
    <scope>IDENTIFICATION</scope>
    <source>
        <strain evidence="4">15112-1751.03</strain>
        <tissue evidence="4">Whole Adult</tissue>
    </source>
</reference>
<dbReference type="GeneID" id="117564019"/>
<dbReference type="InterPro" id="IPR050111">
    <property type="entry name" value="C-type_lectin/snaclec_domain"/>
</dbReference>
<keyword evidence="1" id="KW-0732">Signal</keyword>
<dbReference type="AlphaFoldDB" id="A0A6P8WL00"/>
<dbReference type="InterPro" id="IPR001304">
    <property type="entry name" value="C-type_lectin-like"/>
</dbReference>
<evidence type="ECO:0000313" key="3">
    <source>
        <dbReference type="Proteomes" id="UP000515160"/>
    </source>
</evidence>
<dbReference type="InterPro" id="IPR016186">
    <property type="entry name" value="C-type_lectin-like/link_sf"/>
</dbReference>
<dbReference type="CDD" id="cd00037">
    <property type="entry name" value="CLECT"/>
    <property type="match status" value="1"/>
</dbReference>
<keyword evidence="3" id="KW-1185">Reference proteome</keyword>
<evidence type="ECO:0000256" key="1">
    <source>
        <dbReference type="SAM" id="SignalP"/>
    </source>
</evidence>
<evidence type="ECO:0000259" key="2">
    <source>
        <dbReference type="PROSITE" id="PS50041"/>
    </source>
</evidence>
<gene>
    <name evidence="4" type="primary">LOC117564019</name>
</gene>
<name>A0A6P8WL00_DROAB</name>
<dbReference type="SMART" id="SM00034">
    <property type="entry name" value="CLECT"/>
    <property type="match status" value="1"/>
</dbReference>
<protein>
    <submittedName>
        <fullName evidence="4">C-type lectin domain family 6 member A-like</fullName>
    </submittedName>
</protein>
<dbReference type="Proteomes" id="UP000515160">
    <property type="component" value="Chromosome 2L"/>
</dbReference>
<feature type="domain" description="C-type lectin" evidence="2">
    <location>
        <begin position="101"/>
        <end position="208"/>
    </location>
</feature>
<proteinExistence type="predicted"/>
<dbReference type="PANTHER" id="PTHR22803">
    <property type="entry name" value="MANNOSE, PHOSPHOLIPASE, LECTIN RECEPTOR RELATED"/>
    <property type="match status" value="1"/>
</dbReference>
<dbReference type="SUPFAM" id="SSF56436">
    <property type="entry name" value="C-type lectin-like"/>
    <property type="match status" value="1"/>
</dbReference>
<sequence length="222" mass="25353">MRVISLVLLIAVLAVQGNVPTCEESKALESTCGGYCFNVVKSLLDHSKAMQSELRYCNPNSESNIDALIEQRFKTLEAKVEKRLKDLPIKLPADIYPYEQIGSKFYLIEEGLYLNWSQANRLCLLTGGHLVHLQNRSELNAIIPRLSNNDYWLDINNILKEDDYVSKTSGKAPPFFAWFPNEPNKGQERCVELHNKFSVYAMSDAKCDSSYFNIICEKEFKD</sequence>
<feature type="chain" id="PRO_5027650310" evidence="1">
    <location>
        <begin position="18"/>
        <end position="222"/>
    </location>
</feature>
<dbReference type="Pfam" id="PF00059">
    <property type="entry name" value="Lectin_C"/>
    <property type="match status" value="1"/>
</dbReference>
<dbReference type="PROSITE" id="PS50041">
    <property type="entry name" value="C_TYPE_LECTIN_2"/>
    <property type="match status" value="1"/>
</dbReference>
<dbReference type="InterPro" id="IPR016187">
    <property type="entry name" value="CTDL_fold"/>
</dbReference>
<feature type="signal peptide" evidence="1">
    <location>
        <begin position="1"/>
        <end position="17"/>
    </location>
</feature>
<accession>A0A6P8WL00</accession>
<evidence type="ECO:0000313" key="4">
    <source>
        <dbReference type="RefSeq" id="XP_034098510.1"/>
    </source>
</evidence>
<dbReference type="Gene3D" id="3.10.100.10">
    <property type="entry name" value="Mannose-Binding Protein A, subunit A"/>
    <property type="match status" value="1"/>
</dbReference>